<evidence type="ECO:0008006" key="4">
    <source>
        <dbReference type="Google" id="ProtNLM"/>
    </source>
</evidence>
<feature type="region of interest" description="Disordered" evidence="1">
    <location>
        <begin position="139"/>
        <end position="160"/>
    </location>
</feature>
<evidence type="ECO:0000313" key="2">
    <source>
        <dbReference type="EMBL" id="SNB69961.1"/>
    </source>
</evidence>
<dbReference type="RefSeq" id="WP_088571785.1">
    <property type="nucleotide sequence ID" value="NZ_FYEK01000044.1"/>
</dbReference>
<dbReference type="AlphaFoldDB" id="A0A212RCZ6"/>
<feature type="compositionally biased region" description="Polar residues" evidence="1">
    <location>
        <begin position="150"/>
        <end position="160"/>
    </location>
</feature>
<sequence>MLRVLLAIASPLFRQTMQQVARAALDLLPWPVAVEVVEAPSELEEKAGRDPRTLLLLDWEWAKEETPALLPRLFERNPEMRVVVLLPPSAPKAYRSALWAAGACASTPRDRLDEEWLITILCLVRRAMEREGLLPVAFDQEAETGEGEVSASSVASPIGP</sequence>
<dbReference type="EMBL" id="FYEK01000044">
    <property type="protein sequence ID" value="SNB69961.1"/>
    <property type="molecule type" value="Genomic_DNA"/>
</dbReference>
<accession>A0A212RCZ6</accession>
<gene>
    <name evidence="2" type="ORF">SAMN02746019_00011180</name>
</gene>
<evidence type="ECO:0000256" key="1">
    <source>
        <dbReference type="SAM" id="MobiDB-lite"/>
    </source>
</evidence>
<proteinExistence type="predicted"/>
<protein>
    <recommendedName>
        <fullName evidence="4">Response regulatory domain-containing protein</fullName>
    </recommendedName>
</protein>
<dbReference type="InParanoid" id="A0A212RCZ6"/>
<organism evidence="2 3">
    <name type="scientific">Thermoflexus hugenholtzii JAD2</name>
    <dbReference type="NCBI Taxonomy" id="877466"/>
    <lineage>
        <taxon>Bacteria</taxon>
        <taxon>Bacillati</taxon>
        <taxon>Chloroflexota</taxon>
        <taxon>Thermoflexia</taxon>
        <taxon>Thermoflexales</taxon>
        <taxon>Thermoflexaceae</taxon>
        <taxon>Thermoflexus</taxon>
    </lineage>
</organism>
<evidence type="ECO:0000313" key="3">
    <source>
        <dbReference type="Proteomes" id="UP000197025"/>
    </source>
</evidence>
<keyword evidence="3" id="KW-1185">Reference proteome</keyword>
<reference evidence="3" key="1">
    <citation type="submission" date="2017-06" db="EMBL/GenBank/DDBJ databases">
        <authorList>
            <person name="Varghese N."/>
            <person name="Submissions S."/>
        </authorList>
    </citation>
    <scope>NUCLEOTIDE SEQUENCE [LARGE SCALE GENOMIC DNA]</scope>
    <source>
        <strain evidence="3">JAD2</strain>
    </source>
</reference>
<dbReference type="Proteomes" id="UP000197025">
    <property type="component" value="Unassembled WGS sequence"/>
</dbReference>
<name>A0A212RCZ6_9CHLR</name>